<proteinExistence type="predicted"/>
<sequence length="1099" mass="117822">MNTSTLSITLKSFFASTLLIIFYSTSTCYGSTLGVIENHGKVKNVIHGDRISSSNTDTPFVPEISISVGGNALAGVESGPGCNIVLYEISVSNPGTEVLENVVVTDPLLDGDIIGPIAGDDNNNNLLDIDEVWIYSAQHLTTLEEKVDQEVVTQTSVSANVLGQPDETVSDETSTVVALTACPSNSDIAVVKAGVAIDDIESGPGCNLVLYQFTVTNQGPNVLENVVLRDPLINEVLPIFGPDTGDLNNDNLLDPGEVWTYSAQHITTTQEKIDGQVVNQANVSANILGDLNAVVIDLSDDNSVDENDPTITELTSCPPIIGLIKQGAYLLLPDAEVRCDAILYVFTVTNQGSVPLENIEITDPLLGEDPITGPESGDDNNNNLLDPDEAWIYQIEYNVTQADINLGEIVNQATVTANLEGDPTLVQDLSDNDSVLEDDPTITDITNCQDPSIGLIKEGTVVDVNGDGCLESILYTFTVTNNGNVDLIGTILEDDLFGGEVPGPVDGTDANNDGILSVNESWTYEALYSITEQDIVNQSVVNQARVSALTLNDIIVEDDSDNDSLLENEPTRTPVPDDACSDGADIGLIKEGVVVDIDGDGCLESILYTFTVTNTGGIDLDAVSLNDFTLFGNLDIPGPLDGTDDNNDGILSVGETWIYEAIYAITQEDIDNQSVINQATVTAEPVGFDNQVFDHSDNDSLLEDEPTRTPVPEDACSDGGAGIGLIKVGTVIDANNDGCLDSILYSFTVTNTGSIDLDGLVLSDENLFGDQSILGPVEGSDVNNDGVLSVGETWSFEALYPITQQDIDNAAVLNQAVIQANIIGMPGQVLDLSDEDSLFENEWTRTLVPDDACPFDNGSGPGIGLIKMGELNDNNGDLCEDSIRYTFIVTNTGDIDLDNIIIEDALVNNNIQGPLAGTDTNDDGILSVGESWEYEALYLIQQEDIDEGLVENQANVIANLSGLNSQINDLSDHTNLTDDNPTTTILTGEICTNGGSVADFEIFNGITPNGDDINDFFRILGIEAYPNNHLKIFNRWGVLVYEKENYGQDNDLFYGISQGRATLQKEKELPSGTYFYILTIEGENPGKPSYSGYLYINRD</sequence>
<name>A0ABT5XI97_9FLAO</name>
<evidence type="ECO:0000259" key="1">
    <source>
        <dbReference type="Pfam" id="PF24346"/>
    </source>
</evidence>
<dbReference type="InterPro" id="IPR026341">
    <property type="entry name" value="T9SS_type_B"/>
</dbReference>
<reference evidence="2 3" key="1">
    <citation type="submission" date="2023-03" db="EMBL/GenBank/DDBJ databases">
        <title>Muricauda XX sp. nov. and Muricauda XXX sp. nov., two novel species isolated from Okinawa Trough.</title>
        <authorList>
            <person name="Cao W."/>
            <person name="Deng X."/>
        </authorList>
    </citation>
    <scope>NUCLEOTIDE SEQUENCE [LARGE SCALE GENOMIC DNA]</scope>
    <source>
        <strain evidence="2 3">81s02</strain>
    </source>
</reference>
<feature type="domain" description="DUF7507" evidence="1">
    <location>
        <begin position="724"/>
        <end position="821"/>
    </location>
</feature>
<dbReference type="EMBL" id="JARFVA010000001">
    <property type="protein sequence ID" value="MDF0705586.1"/>
    <property type="molecule type" value="Genomic_DNA"/>
</dbReference>
<keyword evidence="3" id="KW-1185">Reference proteome</keyword>
<feature type="domain" description="DUF7507" evidence="1">
    <location>
        <begin position="338"/>
        <end position="423"/>
    </location>
</feature>
<feature type="domain" description="DUF7507" evidence="1">
    <location>
        <begin position="588"/>
        <end position="686"/>
    </location>
</feature>
<dbReference type="Pfam" id="PF24346">
    <property type="entry name" value="DUF7507"/>
    <property type="match status" value="6"/>
</dbReference>
<accession>A0ABT5XI97</accession>
<dbReference type="Proteomes" id="UP001217083">
    <property type="component" value="Unassembled WGS sequence"/>
</dbReference>
<dbReference type="PANTHER" id="PTHR34819:SF3">
    <property type="entry name" value="CELL SURFACE PROTEIN"/>
    <property type="match status" value="1"/>
</dbReference>
<organism evidence="2 3">
    <name type="scientific">Flagellimonas okinawensis</name>
    <dbReference type="NCBI Taxonomy" id="3031324"/>
    <lineage>
        <taxon>Bacteria</taxon>
        <taxon>Pseudomonadati</taxon>
        <taxon>Bacteroidota</taxon>
        <taxon>Flavobacteriia</taxon>
        <taxon>Flavobacteriales</taxon>
        <taxon>Flavobacteriaceae</taxon>
        <taxon>Flagellimonas</taxon>
    </lineage>
</organism>
<gene>
    <name evidence="2" type="ORF">PY091_00075</name>
</gene>
<protein>
    <submittedName>
        <fullName evidence="2">Gliding motility-associated C-terminal domain-containing protein</fullName>
    </submittedName>
</protein>
<evidence type="ECO:0000313" key="2">
    <source>
        <dbReference type="EMBL" id="MDF0705586.1"/>
    </source>
</evidence>
<dbReference type="Pfam" id="PF13585">
    <property type="entry name" value="CHU_C"/>
    <property type="match status" value="1"/>
</dbReference>
<dbReference type="PANTHER" id="PTHR34819">
    <property type="entry name" value="LARGE CYSTEINE-RICH PERIPLASMIC PROTEIN OMCB"/>
    <property type="match status" value="1"/>
</dbReference>
<comment type="caution">
    <text evidence="2">The sequence shown here is derived from an EMBL/GenBank/DDBJ whole genome shotgun (WGS) entry which is preliminary data.</text>
</comment>
<dbReference type="NCBIfam" id="TIGR04131">
    <property type="entry name" value="Bac_Flav_CTERM"/>
    <property type="match status" value="1"/>
</dbReference>
<feature type="domain" description="DUF7507" evidence="1">
    <location>
        <begin position="187"/>
        <end position="286"/>
    </location>
</feature>
<dbReference type="InterPro" id="IPR051172">
    <property type="entry name" value="Chlamydia_OmcB"/>
</dbReference>
<feature type="domain" description="DUF7507" evidence="1">
    <location>
        <begin position="451"/>
        <end position="557"/>
    </location>
</feature>
<feature type="domain" description="DUF7507" evidence="1">
    <location>
        <begin position="861"/>
        <end position="959"/>
    </location>
</feature>
<evidence type="ECO:0000313" key="3">
    <source>
        <dbReference type="Proteomes" id="UP001217083"/>
    </source>
</evidence>
<dbReference type="RefSeq" id="WP_275647726.1">
    <property type="nucleotide sequence ID" value="NZ_JARFVA010000001.1"/>
</dbReference>
<dbReference type="InterPro" id="IPR055354">
    <property type="entry name" value="DUF7507"/>
</dbReference>